<dbReference type="InterPro" id="IPR036955">
    <property type="entry name" value="AP2/ERF_dom_sf"/>
</dbReference>
<dbReference type="InterPro" id="IPR044808">
    <property type="entry name" value="ERF_plant"/>
</dbReference>
<dbReference type="CDD" id="cd00018">
    <property type="entry name" value="AP2"/>
    <property type="match status" value="1"/>
</dbReference>
<dbReference type="PANTHER" id="PTHR31190:SF374">
    <property type="entry name" value="AP2_ERF DOMAIN-CONTAINING PROTEIN"/>
    <property type="match status" value="1"/>
</dbReference>
<evidence type="ECO:0000256" key="6">
    <source>
        <dbReference type="SAM" id="MobiDB-lite"/>
    </source>
</evidence>
<evidence type="ECO:0000313" key="8">
    <source>
        <dbReference type="EMBL" id="WMD01295.1"/>
    </source>
</evidence>
<keyword evidence="3" id="KW-0238">DNA-binding</keyword>
<proteinExistence type="evidence at transcript level"/>
<dbReference type="AlphaFoldDB" id="A0AA50L3L5"/>
<dbReference type="Pfam" id="PF00847">
    <property type="entry name" value="AP2"/>
    <property type="match status" value="1"/>
</dbReference>
<feature type="region of interest" description="Disordered" evidence="6">
    <location>
        <begin position="190"/>
        <end position="232"/>
    </location>
</feature>
<dbReference type="GO" id="GO:0005634">
    <property type="term" value="C:nucleus"/>
    <property type="evidence" value="ECO:0007669"/>
    <property type="project" value="UniProtKB-SubCell"/>
</dbReference>
<dbReference type="InterPro" id="IPR016177">
    <property type="entry name" value="DNA-bd_dom_sf"/>
</dbReference>
<evidence type="ECO:0000256" key="1">
    <source>
        <dbReference type="ARBA" id="ARBA00004123"/>
    </source>
</evidence>
<dbReference type="SUPFAM" id="SSF54171">
    <property type="entry name" value="DNA-binding domain"/>
    <property type="match status" value="1"/>
</dbReference>
<dbReference type="PANTHER" id="PTHR31190">
    <property type="entry name" value="DNA-BINDING DOMAIN"/>
    <property type="match status" value="1"/>
</dbReference>
<dbReference type="SMART" id="SM00380">
    <property type="entry name" value="AP2"/>
    <property type="match status" value="1"/>
</dbReference>
<comment type="subcellular location">
    <subcellularLocation>
        <location evidence="1">Nucleus</location>
    </subcellularLocation>
</comment>
<sequence>MYMHVHVLSVRALAISGYLHLKHWKRHSSSCASCSGNSSVPMASDLQRSVSKGSQIHYRGVRKRPWGKYAAEIRDSTRHGVRVWLGTFETGEEAAMAYDQASFAMRGSNAILNFPLEIVCRSFKRRQAHAGVANPLTSNPNFSTGASEISSGVTTSSSQLSDCHSRIQQLDEYHSSTATSVLERYAVDRLDLRRERRGPPPTSTPAAAETDTNQSANKCSELLPIEKPKSEEMSSVLELEALDDEYLEELLLATQEEERTALALK</sequence>
<dbReference type="Gene3D" id="3.30.730.10">
    <property type="entry name" value="AP2/ERF domain"/>
    <property type="match status" value="1"/>
</dbReference>
<evidence type="ECO:0000259" key="7">
    <source>
        <dbReference type="PROSITE" id="PS51032"/>
    </source>
</evidence>
<gene>
    <name evidence="8" type="primary">ERF1</name>
</gene>
<dbReference type="GO" id="GO:0009873">
    <property type="term" value="P:ethylene-activated signaling pathway"/>
    <property type="evidence" value="ECO:0007669"/>
    <property type="project" value="InterPro"/>
</dbReference>
<keyword evidence="5" id="KW-0539">Nucleus</keyword>
<dbReference type="GO" id="GO:0003700">
    <property type="term" value="F:DNA-binding transcription factor activity"/>
    <property type="evidence" value="ECO:0007669"/>
    <property type="project" value="InterPro"/>
</dbReference>
<feature type="domain" description="AP2/ERF" evidence="7">
    <location>
        <begin position="57"/>
        <end position="115"/>
    </location>
</feature>
<dbReference type="EMBL" id="OR095019">
    <property type="protein sequence ID" value="WMD01295.1"/>
    <property type="molecule type" value="mRNA"/>
</dbReference>
<dbReference type="PROSITE" id="PS51032">
    <property type="entry name" value="AP2_ERF"/>
    <property type="match status" value="1"/>
</dbReference>
<evidence type="ECO:0000256" key="4">
    <source>
        <dbReference type="ARBA" id="ARBA00023163"/>
    </source>
</evidence>
<accession>A0AA50L3L5</accession>
<keyword evidence="4" id="KW-0804">Transcription</keyword>
<dbReference type="PRINTS" id="PR00367">
    <property type="entry name" value="ETHRSPELEMNT"/>
</dbReference>
<protein>
    <submittedName>
        <fullName evidence="8">Drought-resistant protein</fullName>
    </submittedName>
</protein>
<name>A0AA50L3L5_PINMS</name>
<organism evidence="8">
    <name type="scientific">Pinus massoniana</name>
    <name type="common">Chinese red pine</name>
    <dbReference type="NCBI Taxonomy" id="88730"/>
    <lineage>
        <taxon>Eukaryota</taxon>
        <taxon>Viridiplantae</taxon>
        <taxon>Streptophyta</taxon>
        <taxon>Embryophyta</taxon>
        <taxon>Tracheophyta</taxon>
        <taxon>Spermatophyta</taxon>
        <taxon>Pinopsida</taxon>
        <taxon>Pinidae</taxon>
        <taxon>Conifers I</taxon>
        <taxon>Pinales</taxon>
        <taxon>Pinaceae</taxon>
        <taxon>Pinus</taxon>
        <taxon>Pinus subgen. Pinus</taxon>
    </lineage>
</organism>
<evidence type="ECO:0000256" key="5">
    <source>
        <dbReference type="ARBA" id="ARBA00023242"/>
    </source>
</evidence>
<dbReference type="GO" id="GO:0003677">
    <property type="term" value="F:DNA binding"/>
    <property type="evidence" value="ECO:0007669"/>
    <property type="project" value="UniProtKB-KW"/>
</dbReference>
<dbReference type="FunFam" id="3.30.730.10:FF:000001">
    <property type="entry name" value="Ethylene-responsive transcription factor 2"/>
    <property type="match status" value="1"/>
</dbReference>
<dbReference type="InterPro" id="IPR001471">
    <property type="entry name" value="AP2/ERF_dom"/>
</dbReference>
<reference evidence="8" key="1">
    <citation type="submission" date="2023-06" db="EMBL/GenBank/DDBJ databases">
        <authorList>
            <person name="Zhang J.J.F."/>
        </authorList>
    </citation>
    <scope>NUCLEOTIDE SEQUENCE</scope>
</reference>
<evidence type="ECO:0000256" key="3">
    <source>
        <dbReference type="ARBA" id="ARBA00023125"/>
    </source>
</evidence>
<evidence type="ECO:0000256" key="2">
    <source>
        <dbReference type="ARBA" id="ARBA00023015"/>
    </source>
</evidence>
<keyword evidence="2" id="KW-0805">Transcription regulation</keyword>